<dbReference type="EMBL" id="GGEC01089679">
    <property type="protein sequence ID" value="MBX70163.1"/>
    <property type="molecule type" value="Transcribed_RNA"/>
</dbReference>
<sequence>MYCGQENQGVVLAIGLELLMISGLSPFGE</sequence>
<organism evidence="1">
    <name type="scientific">Rhizophora mucronata</name>
    <name type="common">Asiatic mangrove</name>
    <dbReference type="NCBI Taxonomy" id="61149"/>
    <lineage>
        <taxon>Eukaryota</taxon>
        <taxon>Viridiplantae</taxon>
        <taxon>Streptophyta</taxon>
        <taxon>Embryophyta</taxon>
        <taxon>Tracheophyta</taxon>
        <taxon>Spermatophyta</taxon>
        <taxon>Magnoliopsida</taxon>
        <taxon>eudicotyledons</taxon>
        <taxon>Gunneridae</taxon>
        <taxon>Pentapetalae</taxon>
        <taxon>rosids</taxon>
        <taxon>fabids</taxon>
        <taxon>Malpighiales</taxon>
        <taxon>Rhizophoraceae</taxon>
        <taxon>Rhizophora</taxon>
    </lineage>
</organism>
<proteinExistence type="predicted"/>
<dbReference type="AlphaFoldDB" id="A0A2P2QT39"/>
<evidence type="ECO:0000313" key="1">
    <source>
        <dbReference type="EMBL" id="MBX70163.1"/>
    </source>
</evidence>
<reference evidence="1" key="1">
    <citation type="submission" date="2018-02" db="EMBL/GenBank/DDBJ databases">
        <title>Rhizophora mucronata_Transcriptome.</title>
        <authorList>
            <person name="Meera S.P."/>
            <person name="Sreeshan A."/>
            <person name="Augustine A."/>
        </authorList>
    </citation>
    <scope>NUCLEOTIDE SEQUENCE</scope>
    <source>
        <tissue evidence="1">Leaf</tissue>
    </source>
</reference>
<protein>
    <submittedName>
        <fullName evidence="1">Uncharacterized protein</fullName>
    </submittedName>
</protein>
<name>A0A2P2QT39_RHIMU</name>
<accession>A0A2P2QT39</accession>